<comment type="subcellular location">
    <subcellularLocation>
        <location evidence="1">Cell membrane</location>
        <topology evidence="1">Multi-pass membrane protein</topology>
    </subcellularLocation>
</comment>
<feature type="transmembrane region" description="Helical" evidence="12">
    <location>
        <begin position="747"/>
        <end position="774"/>
    </location>
</feature>
<feature type="region of interest" description="Disordered" evidence="11">
    <location>
        <begin position="1"/>
        <end position="26"/>
    </location>
</feature>
<dbReference type="Pfam" id="PF00005">
    <property type="entry name" value="ABC_tran"/>
    <property type="match status" value="2"/>
</dbReference>
<dbReference type="GO" id="GO:0015421">
    <property type="term" value="F:ABC-type oligopeptide transporter activity"/>
    <property type="evidence" value="ECO:0007669"/>
    <property type="project" value="TreeGrafter"/>
</dbReference>
<feature type="transmembrane region" description="Helical" evidence="12">
    <location>
        <begin position="703"/>
        <end position="727"/>
    </location>
</feature>
<gene>
    <name evidence="15" type="ORF">AYBTSS11_LOCUS9851</name>
</gene>
<dbReference type="FunFam" id="1.20.1560.10:FF:000044">
    <property type="entry name" value="ABC transporter B family member 9"/>
    <property type="match status" value="1"/>
</dbReference>
<dbReference type="SMART" id="SM00382">
    <property type="entry name" value="AAA"/>
    <property type="match status" value="2"/>
</dbReference>
<dbReference type="InterPro" id="IPR011527">
    <property type="entry name" value="ABC1_TM_dom"/>
</dbReference>
<evidence type="ECO:0000313" key="16">
    <source>
        <dbReference type="Proteomes" id="UP001189624"/>
    </source>
</evidence>
<dbReference type="SUPFAM" id="SSF90123">
    <property type="entry name" value="ABC transporter transmembrane region"/>
    <property type="match status" value="2"/>
</dbReference>
<dbReference type="Proteomes" id="UP001189624">
    <property type="component" value="Chromosome 3"/>
</dbReference>
<dbReference type="FunFam" id="1.20.1560.10:FF:000025">
    <property type="entry name" value="ABC transporter B family member 9"/>
    <property type="match status" value="1"/>
</dbReference>
<feature type="transmembrane region" description="Helical" evidence="12">
    <location>
        <begin position="168"/>
        <end position="187"/>
    </location>
</feature>
<sequence length="1273" mass="137097">MEGDISVNGDPNNNQESKKKESKDEPTKTVPLYKLFSFADSLDHLLMLVGTVGAIGNGISMPLMTVIFGNMINAFGGSSTTEEVVDEVSDVSLKFVYLAVGTFAASLLQLACWMITGERQAARIRGLYLQTILRQDVTFFDKETNTGEVVGRMSGDTVLIQDAMGEKVGQFIQLIATFIGGFVVSFIKGWLLTLVMLSSIPLLVLAGAMMSLVITKASSKGQAAYSTASSVVEQTIGSIRTVASFTGERLAIAKYNQSLIKSYMTGVQEALASGLGFGALYFVFICSYALAIWFGAKMIIEKGYTGGDVVTVVFAVLTGSMSLGQASPSLSAFAAGQAAAFKMFETIKRKPEIDAYDTNGRKLEDIRGDIELREVCFSYPTRPDELIFNGFSLSIPSGTTAALVGQSGSGKSTVVSLIERFYDPQSGAVLIDGINLKEFQLKWIRQKIGLVSQEPVLFTCSIKDNIAYGKDGATDEEIRAAAELANASKFIDKLPQGLDTMVGEHGTQLSGGQKQRVAIARAILKDPRILLLDEATSALDAESERIVQEALDRIMINRTTVIVAHRLSTIRNADTIAVVHQGKIVERGSHDELTKDPEGAYSQLIRLQEIKRSEPNAEDREKLESISHSGRHSSKRSFLRSISQESSGVGNSGRHSFSASFGVPTSVGFIAPAGEGPEDHPTTTPSPPEVPLRRLAYLNKPEFPVILMGTVAAVISGAILPVFGLLLSKMIGIFYESHHELRKDSKVWALIFVAVGVVSLLVFPARFYFFGVAGGKLIQRIRKMCFEKVVHMEVSWFDEAENSSGAIGARLSTDAASVRALVGDALGLLVQNIASALTGLVIAFESSWQLALIILAMVPLLGLNGYLQIKFLKGFSADAKRLYEEASQVANDAVGSIRTVASFCAEEKVMELYRGKCEGPIKTGIRQGIISGVSFGISFFVLYAVYATSFYAGARLVEDGKTSFTNVFRVFFALSFAAIGISQSGSLVPDSVKAKGAAASIFAIIDRKSKIDPSDDSGMTLEEVKGEIELKHVSFKYPTRPDIQIFRDLSLTIHSGKTVALVGESGSGKSTVISLLQRFYDPDSGHITLDGKEIQGLQVKWLRQQMGLVSQEPVLFNDTIRANIAYGKGDATEAEIIAAAELANAHKFISSLQKGYDTVVGERGVQLSGGQKQRVAIARAIVKNPKILLLDEATSALDAESEKVVQDALDRVMVDRTTIIVAHRLSTIKGADLIAVVKNGVIAEKGKHEALLKKGGDYASLVALHTTASTSTS</sequence>
<feature type="transmembrane region" description="Helical" evidence="12">
    <location>
        <begin position="848"/>
        <end position="867"/>
    </location>
</feature>
<feature type="transmembrane region" description="Helical" evidence="12">
    <location>
        <begin position="270"/>
        <end position="294"/>
    </location>
</feature>
<dbReference type="Gramene" id="rna-AYBTSS11_LOCUS9851">
    <property type="protein sequence ID" value="CAJ1940689.1"/>
    <property type="gene ID" value="gene-AYBTSS11_LOCUS9851"/>
</dbReference>
<dbReference type="CDD" id="cd18578">
    <property type="entry name" value="ABC_6TM_Pgp_ABCB1_D2_like"/>
    <property type="match status" value="1"/>
</dbReference>
<dbReference type="GO" id="GO:0010329">
    <property type="term" value="F:auxin efflux transmembrane transporter activity"/>
    <property type="evidence" value="ECO:0007669"/>
    <property type="project" value="UniProtKB-ARBA"/>
</dbReference>
<feature type="domain" description="ABC transporter" evidence="13">
    <location>
        <begin position="370"/>
        <end position="606"/>
    </location>
</feature>
<feature type="region of interest" description="Disordered" evidence="11">
    <location>
        <begin position="610"/>
        <end position="655"/>
    </location>
</feature>
<dbReference type="PANTHER" id="PTHR43394:SF16">
    <property type="entry name" value="ABC TRANSPORTER B FAMILY MEMBER 4-LIKE ISOFORM X1"/>
    <property type="match status" value="1"/>
</dbReference>
<evidence type="ECO:0000256" key="1">
    <source>
        <dbReference type="ARBA" id="ARBA00004651"/>
    </source>
</evidence>
<keyword evidence="10" id="KW-0325">Glycoprotein</keyword>
<evidence type="ECO:0000256" key="11">
    <source>
        <dbReference type="SAM" id="MobiDB-lite"/>
    </source>
</evidence>
<accession>A0AA86VJ02</accession>
<reference evidence="15" key="1">
    <citation type="submission" date="2023-10" db="EMBL/GenBank/DDBJ databases">
        <authorList>
            <person name="Domelevo Entfellner J.-B."/>
        </authorList>
    </citation>
    <scope>NUCLEOTIDE SEQUENCE</scope>
</reference>
<dbReference type="PROSITE" id="PS50893">
    <property type="entry name" value="ABC_TRANSPORTER_2"/>
    <property type="match status" value="2"/>
</dbReference>
<evidence type="ECO:0000256" key="6">
    <source>
        <dbReference type="ARBA" id="ARBA00022741"/>
    </source>
</evidence>
<dbReference type="InterPro" id="IPR036640">
    <property type="entry name" value="ABC1_TM_sf"/>
</dbReference>
<keyword evidence="5" id="KW-0677">Repeat</keyword>
<dbReference type="GO" id="GO:0005743">
    <property type="term" value="C:mitochondrial inner membrane"/>
    <property type="evidence" value="ECO:0007669"/>
    <property type="project" value="TreeGrafter"/>
</dbReference>
<keyword evidence="16" id="KW-1185">Reference proteome</keyword>
<dbReference type="InterPro" id="IPR017871">
    <property type="entry name" value="ABC_transporter-like_CS"/>
</dbReference>
<dbReference type="GO" id="GO:0016887">
    <property type="term" value="F:ATP hydrolysis activity"/>
    <property type="evidence" value="ECO:0007669"/>
    <property type="project" value="InterPro"/>
</dbReference>
<name>A0AA86VJ02_9FABA</name>
<dbReference type="PROSITE" id="PS50929">
    <property type="entry name" value="ABC_TM1F"/>
    <property type="match status" value="2"/>
</dbReference>
<keyword evidence="9 12" id="KW-0472">Membrane</keyword>
<feature type="transmembrane region" description="Helical" evidence="12">
    <location>
        <begin position="928"/>
        <end position="947"/>
    </location>
</feature>
<dbReference type="InterPro" id="IPR027417">
    <property type="entry name" value="P-loop_NTPase"/>
</dbReference>
<evidence type="ECO:0000256" key="10">
    <source>
        <dbReference type="ARBA" id="ARBA00023180"/>
    </source>
</evidence>
<evidence type="ECO:0000256" key="12">
    <source>
        <dbReference type="SAM" id="Phobius"/>
    </source>
</evidence>
<keyword evidence="3" id="KW-0813">Transport</keyword>
<keyword evidence="7" id="KW-0067">ATP-binding</keyword>
<evidence type="ECO:0000313" key="15">
    <source>
        <dbReference type="EMBL" id="CAJ1940689.1"/>
    </source>
</evidence>
<keyword evidence="6" id="KW-0547">Nucleotide-binding</keyword>
<organism evidence="15 16">
    <name type="scientific">Sphenostylis stenocarpa</name>
    <dbReference type="NCBI Taxonomy" id="92480"/>
    <lineage>
        <taxon>Eukaryota</taxon>
        <taxon>Viridiplantae</taxon>
        <taxon>Streptophyta</taxon>
        <taxon>Embryophyta</taxon>
        <taxon>Tracheophyta</taxon>
        <taxon>Spermatophyta</taxon>
        <taxon>Magnoliopsida</taxon>
        <taxon>eudicotyledons</taxon>
        <taxon>Gunneridae</taxon>
        <taxon>Pentapetalae</taxon>
        <taxon>rosids</taxon>
        <taxon>fabids</taxon>
        <taxon>Fabales</taxon>
        <taxon>Fabaceae</taxon>
        <taxon>Papilionoideae</taxon>
        <taxon>50 kb inversion clade</taxon>
        <taxon>NPAAA clade</taxon>
        <taxon>indigoferoid/millettioid clade</taxon>
        <taxon>Phaseoleae</taxon>
        <taxon>Sphenostylis</taxon>
    </lineage>
</organism>
<feature type="compositionally biased region" description="Polar residues" evidence="11">
    <location>
        <begin position="640"/>
        <end position="655"/>
    </location>
</feature>
<dbReference type="FunFam" id="1.20.1560.10:FF:000009">
    <property type="entry name" value="ABC transporter B family member 1"/>
    <property type="match status" value="1"/>
</dbReference>
<dbReference type="PANTHER" id="PTHR43394">
    <property type="entry name" value="ATP-DEPENDENT PERMEASE MDL1, MITOCHONDRIAL"/>
    <property type="match status" value="1"/>
</dbReference>
<dbReference type="EMBL" id="OY731400">
    <property type="protein sequence ID" value="CAJ1940689.1"/>
    <property type="molecule type" value="Genomic_DNA"/>
</dbReference>
<keyword evidence="8 12" id="KW-1133">Transmembrane helix</keyword>
<evidence type="ECO:0000256" key="4">
    <source>
        <dbReference type="ARBA" id="ARBA00022692"/>
    </source>
</evidence>
<feature type="domain" description="ABC transmembrane type-1" evidence="14">
    <location>
        <begin position="48"/>
        <end position="335"/>
    </location>
</feature>
<dbReference type="CDD" id="cd18577">
    <property type="entry name" value="ABC_6TM_Pgp_ABCB1_D1_like"/>
    <property type="match status" value="1"/>
</dbReference>
<dbReference type="InterPro" id="IPR039421">
    <property type="entry name" value="Type_1_exporter"/>
</dbReference>
<dbReference type="GO" id="GO:0010328">
    <property type="term" value="F:auxin influx transmembrane transporter activity"/>
    <property type="evidence" value="ECO:0007669"/>
    <property type="project" value="UniProtKB-ARBA"/>
</dbReference>
<feature type="transmembrane region" description="Helical" evidence="12">
    <location>
        <begin position="193"/>
        <end position="214"/>
    </location>
</feature>
<feature type="transmembrane region" description="Helical" evidence="12">
    <location>
        <begin position="95"/>
        <end position="115"/>
    </location>
</feature>
<keyword evidence="4 12" id="KW-0812">Transmembrane</keyword>
<feature type="compositionally biased region" description="Basic and acidic residues" evidence="11">
    <location>
        <begin position="610"/>
        <end position="625"/>
    </location>
</feature>
<dbReference type="Gene3D" id="3.40.50.300">
    <property type="entry name" value="P-loop containing nucleotide triphosphate hydrolases"/>
    <property type="match status" value="2"/>
</dbReference>
<evidence type="ECO:0000259" key="14">
    <source>
        <dbReference type="PROSITE" id="PS50929"/>
    </source>
</evidence>
<feature type="transmembrane region" description="Helical" evidence="12">
    <location>
        <begin position="45"/>
        <end position="75"/>
    </location>
</feature>
<dbReference type="Pfam" id="PF00664">
    <property type="entry name" value="ABC_membrane"/>
    <property type="match status" value="2"/>
</dbReference>
<feature type="domain" description="ABC transporter" evidence="13">
    <location>
        <begin position="1028"/>
        <end position="1264"/>
    </location>
</feature>
<evidence type="ECO:0000256" key="9">
    <source>
        <dbReference type="ARBA" id="ARBA00023136"/>
    </source>
</evidence>
<dbReference type="GO" id="GO:0090374">
    <property type="term" value="P:oligopeptide export from mitochondrion"/>
    <property type="evidence" value="ECO:0007669"/>
    <property type="project" value="TreeGrafter"/>
</dbReference>
<dbReference type="CDD" id="cd03249">
    <property type="entry name" value="ABC_MTABC3_MDL1_MDL2"/>
    <property type="match status" value="2"/>
</dbReference>
<evidence type="ECO:0000256" key="2">
    <source>
        <dbReference type="ARBA" id="ARBA00007577"/>
    </source>
</evidence>
<dbReference type="Gene3D" id="1.20.1560.10">
    <property type="entry name" value="ABC transporter type 1, transmembrane domain"/>
    <property type="match status" value="1"/>
</dbReference>
<proteinExistence type="inferred from homology"/>
<dbReference type="FunFam" id="3.40.50.300:FF:000066">
    <property type="entry name" value="ABC transporter B family member 1"/>
    <property type="match status" value="2"/>
</dbReference>
<dbReference type="GO" id="GO:0005886">
    <property type="term" value="C:plasma membrane"/>
    <property type="evidence" value="ECO:0007669"/>
    <property type="project" value="UniProtKB-SubCell"/>
</dbReference>
<dbReference type="GO" id="GO:0005524">
    <property type="term" value="F:ATP binding"/>
    <property type="evidence" value="ECO:0007669"/>
    <property type="project" value="UniProtKB-KW"/>
</dbReference>
<evidence type="ECO:0000256" key="7">
    <source>
        <dbReference type="ARBA" id="ARBA00022840"/>
    </source>
</evidence>
<feature type="compositionally biased region" description="Basic residues" evidence="11">
    <location>
        <begin position="629"/>
        <end position="638"/>
    </location>
</feature>
<dbReference type="PROSITE" id="PS00211">
    <property type="entry name" value="ABC_TRANSPORTER_1"/>
    <property type="match status" value="2"/>
</dbReference>
<feature type="transmembrane region" description="Helical" evidence="12">
    <location>
        <begin position="967"/>
        <end position="988"/>
    </location>
</feature>
<evidence type="ECO:0000256" key="3">
    <source>
        <dbReference type="ARBA" id="ARBA00022448"/>
    </source>
</evidence>
<feature type="compositionally biased region" description="Basic and acidic residues" evidence="11">
    <location>
        <begin position="16"/>
        <end position="26"/>
    </location>
</feature>
<comment type="similarity">
    <text evidence="2">Belongs to the ABC transporter superfamily. ABCB family. Multidrug resistance exporter (TC 3.A.1.201) subfamily.</text>
</comment>
<protein>
    <submittedName>
        <fullName evidence="15">Uncharacterized protein</fullName>
    </submittedName>
</protein>
<evidence type="ECO:0000259" key="13">
    <source>
        <dbReference type="PROSITE" id="PS50893"/>
    </source>
</evidence>
<feature type="domain" description="ABC transmembrane type-1" evidence="14">
    <location>
        <begin position="707"/>
        <end position="993"/>
    </location>
</feature>
<dbReference type="SUPFAM" id="SSF52540">
    <property type="entry name" value="P-loop containing nucleoside triphosphate hydrolases"/>
    <property type="match status" value="2"/>
</dbReference>
<evidence type="ECO:0000256" key="5">
    <source>
        <dbReference type="ARBA" id="ARBA00022737"/>
    </source>
</evidence>
<dbReference type="InterPro" id="IPR003439">
    <property type="entry name" value="ABC_transporter-like_ATP-bd"/>
</dbReference>
<dbReference type="AlphaFoldDB" id="A0AA86VJ02"/>
<dbReference type="InterPro" id="IPR003593">
    <property type="entry name" value="AAA+_ATPase"/>
</dbReference>
<evidence type="ECO:0000256" key="8">
    <source>
        <dbReference type="ARBA" id="ARBA00022989"/>
    </source>
</evidence>